<comment type="caution">
    <text evidence="1">The sequence shown here is derived from an EMBL/GenBank/DDBJ whole genome shotgun (WGS) entry which is preliminary data.</text>
</comment>
<dbReference type="AlphaFoldDB" id="A0ABC8S420"/>
<feature type="non-terminal residue" evidence="1">
    <location>
        <position position="1"/>
    </location>
</feature>
<evidence type="ECO:0000313" key="2">
    <source>
        <dbReference type="Proteomes" id="UP001642360"/>
    </source>
</evidence>
<name>A0ABC8S420_9AQUA</name>
<accession>A0ABC8S420</accession>
<organism evidence="1 2">
    <name type="scientific">Ilex paraguariensis</name>
    <name type="common">yerba mate</name>
    <dbReference type="NCBI Taxonomy" id="185542"/>
    <lineage>
        <taxon>Eukaryota</taxon>
        <taxon>Viridiplantae</taxon>
        <taxon>Streptophyta</taxon>
        <taxon>Embryophyta</taxon>
        <taxon>Tracheophyta</taxon>
        <taxon>Spermatophyta</taxon>
        <taxon>Magnoliopsida</taxon>
        <taxon>eudicotyledons</taxon>
        <taxon>Gunneridae</taxon>
        <taxon>Pentapetalae</taxon>
        <taxon>asterids</taxon>
        <taxon>campanulids</taxon>
        <taxon>Aquifoliales</taxon>
        <taxon>Aquifoliaceae</taxon>
        <taxon>Ilex</taxon>
    </lineage>
</organism>
<sequence length="65" mass="7368">SITVRSSFGWAIKSPLVLRFSPHLAKEQDAIEARHQLNAKLAKINGLTMDHQHRTAYKTTNDLIK</sequence>
<protein>
    <submittedName>
        <fullName evidence="1">Uncharacterized protein</fullName>
    </submittedName>
</protein>
<gene>
    <name evidence="1" type="ORF">ILEXP_LOCUS17123</name>
</gene>
<dbReference type="EMBL" id="CAUOFW020001836">
    <property type="protein sequence ID" value="CAK9149097.1"/>
    <property type="molecule type" value="Genomic_DNA"/>
</dbReference>
<reference evidence="1 2" key="1">
    <citation type="submission" date="2024-02" db="EMBL/GenBank/DDBJ databases">
        <authorList>
            <person name="Vignale AGUSTIN F."/>
            <person name="Sosa J E."/>
            <person name="Modenutti C."/>
        </authorList>
    </citation>
    <scope>NUCLEOTIDE SEQUENCE [LARGE SCALE GENOMIC DNA]</scope>
</reference>
<evidence type="ECO:0000313" key="1">
    <source>
        <dbReference type="EMBL" id="CAK9149097.1"/>
    </source>
</evidence>
<proteinExistence type="predicted"/>
<feature type="non-terminal residue" evidence="1">
    <location>
        <position position="65"/>
    </location>
</feature>
<dbReference type="Proteomes" id="UP001642360">
    <property type="component" value="Unassembled WGS sequence"/>
</dbReference>
<keyword evidence="2" id="KW-1185">Reference proteome</keyword>